<evidence type="ECO:0000313" key="3">
    <source>
        <dbReference type="Proteomes" id="UP000829196"/>
    </source>
</evidence>
<feature type="region of interest" description="Disordered" evidence="1">
    <location>
        <begin position="1"/>
        <end position="22"/>
    </location>
</feature>
<dbReference type="SMR" id="A0A8T3AK15"/>
<feature type="compositionally biased region" description="Polar residues" evidence="1">
    <location>
        <begin position="1"/>
        <end position="11"/>
    </location>
</feature>
<sequence>MAQSSVSSQIGEPTEAMTEGSTIPTSLKFMISNIRNMIPTQLTSENYSIWKSQIIKLLKANGFLQFLLPNACPPEKDTQTDEGKIVENPQYA</sequence>
<organism evidence="2 3">
    <name type="scientific">Dendrobium nobile</name>
    <name type="common">Orchid</name>
    <dbReference type="NCBI Taxonomy" id="94219"/>
    <lineage>
        <taxon>Eukaryota</taxon>
        <taxon>Viridiplantae</taxon>
        <taxon>Streptophyta</taxon>
        <taxon>Embryophyta</taxon>
        <taxon>Tracheophyta</taxon>
        <taxon>Spermatophyta</taxon>
        <taxon>Magnoliopsida</taxon>
        <taxon>Liliopsida</taxon>
        <taxon>Asparagales</taxon>
        <taxon>Orchidaceae</taxon>
        <taxon>Epidendroideae</taxon>
        <taxon>Malaxideae</taxon>
        <taxon>Dendrobiinae</taxon>
        <taxon>Dendrobium</taxon>
    </lineage>
</organism>
<name>A0A8T3AK15_DENNO</name>
<gene>
    <name evidence="2" type="ORF">KFK09_022927</name>
</gene>
<comment type="caution">
    <text evidence="2">The sequence shown here is derived from an EMBL/GenBank/DDBJ whole genome shotgun (WGS) entry which is preliminary data.</text>
</comment>
<dbReference type="Proteomes" id="UP000829196">
    <property type="component" value="Unassembled WGS sequence"/>
</dbReference>
<feature type="region of interest" description="Disordered" evidence="1">
    <location>
        <begin position="73"/>
        <end position="92"/>
    </location>
</feature>
<accession>A0A8T3AK15</accession>
<evidence type="ECO:0000256" key="1">
    <source>
        <dbReference type="SAM" id="MobiDB-lite"/>
    </source>
</evidence>
<dbReference type="AlphaFoldDB" id="A0A8T3AK15"/>
<evidence type="ECO:0008006" key="4">
    <source>
        <dbReference type="Google" id="ProtNLM"/>
    </source>
</evidence>
<evidence type="ECO:0000313" key="2">
    <source>
        <dbReference type="EMBL" id="KAI0496607.1"/>
    </source>
</evidence>
<keyword evidence="3" id="KW-1185">Reference proteome</keyword>
<reference evidence="2" key="1">
    <citation type="journal article" date="2022" name="Front. Genet.">
        <title>Chromosome-Scale Assembly of the Dendrobium nobile Genome Provides Insights Into the Molecular Mechanism of the Biosynthesis of the Medicinal Active Ingredient of Dendrobium.</title>
        <authorList>
            <person name="Xu Q."/>
            <person name="Niu S.-C."/>
            <person name="Li K.-L."/>
            <person name="Zheng P.-J."/>
            <person name="Zhang X.-J."/>
            <person name="Jia Y."/>
            <person name="Liu Y."/>
            <person name="Niu Y.-X."/>
            <person name="Yu L.-H."/>
            <person name="Chen D.-F."/>
            <person name="Zhang G.-Q."/>
        </authorList>
    </citation>
    <scope>NUCLEOTIDE SEQUENCE</scope>
    <source>
        <tissue evidence="2">Leaf</tissue>
    </source>
</reference>
<dbReference type="EMBL" id="JAGYWB010000016">
    <property type="protein sequence ID" value="KAI0496607.1"/>
    <property type="molecule type" value="Genomic_DNA"/>
</dbReference>
<proteinExistence type="predicted"/>
<feature type="compositionally biased region" description="Basic and acidic residues" evidence="1">
    <location>
        <begin position="74"/>
        <end position="85"/>
    </location>
</feature>
<protein>
    <recommendedName>
        <fullName evidence="4">Retrotransposon Copia-like N-terminal domain-containing protein</fullName>
    </recommendedName>
</protein>
<dbReference type="OrthoDB" id="998461at2759"/>